<evidence type="ECO:0000256" key="9">
    <source>
        <dbReference type="ARBA" id="ARBA00036810"/>
    </source>
</evidence>
<feature type="transmembrane region" description="Helical" evidence="16">
    <location>
        <begin position="307"/>
        <end position="328"/>
    </location>
</feature>
<reference evidence="19" key="1">
    <citation type="submission" date="2016-06" db="UniProtKB">
        <authorList>
            <consortium name="WormBaseParasite"/>
        </authorList>
    </citation>
    <scope>IDENTIFICATION</scope>
</reference>
<comment type="subcellular location">
    <subcellularLocation>
        <location evidence="1">Membrane</location>
        <topology evidence="1">Multi-pass membrane protein</topology>
    </subcellularLocation>
</comment>
<evidence type="ECO:0000256" key="11">
    <source>
        <dbReference type="ARBA" id="ARBA00042320"/>
    </source>
</evidence>
<evidence type="ECO:0000256" key="5">
    <source>
        <dbReference type="ARBA" id="ARBA00023136"/>
    </source>
</evidence>
<feature type="region of interest" description="Disordered" evidence="15">
    <location>
        <begin position="567"/>
        <end position="588"/>
    </location>
</feature>
<comment type="function">
    <text evidence="13">Scramblase that mediates the translocation of glucosaminylphosphatidylinositol (alpha-D-GlcN-(1-6)-(1,2-diacyl-sn-glycero-3-phospho)-1D-myo-inositol, GlcN-PI) across the endoplasmic reticulum (ER) membrane, from the cytosolic leaflet to the luminal leaflet of the ER membrane, where it participates in the biosynthesis of glycosylphosphatidylinositol (GPI). GPI is a lipid glycoconjugate involved in post-translational modification of proteins. Can also translocate 1,2-diacyl-sn-glycero-3-phospho-(1D-myo-inositol) (phosphatidylinositol or PI), as well as several other phospholipids (1,2-diacyl-sn-glycero-3-phosphocholine, 1,2-diacyl-sn-glycero-3-phosphoethanolamine), and N-acetylglucosaminylphosphatidylinositol (GlcNAc-PI) in vitro.</text>
</comment>
<evidence type="ECO:0000256" key="3">
    <source>
        <dbReference type="ARBA" id="ARBA00022692"/>
    </source>
</evidence>
<feature type="transmembrane region" description="Helical" evidence="16">
    <location>
        <begin position="426"/>
        <end position="445"/>
    </location>
</feature>
<comment type="catalytic activity">
    <reaction evidence="8">
        <text>a 1,2-diacyl-sn-glycero-3-phospho-(1D-myo-inositol)(in) = a 1,2-diacyl-sn-glycero-3-phospho-(1D-myo-inositol)(out)</text>
        <dbReference type="Rhea" id="RHEA:38691"/>
        <dbReference type="ChEBI" id="CHEBI:57880"/>
    </reaction>
</comment>
<dbReference type="Pfam" id="PF05602">
    <property type="entry name" value="CLPTM1"/>
    <property type="match status" value="1"/>
</dbReference>
<dbReference type="PANTHER" id="PTHR21347:SF0">
    <property type="entry name" value="LIPID SCRAMBLASE CLPTM1L"/>
    <property type="match status" value="1"/>
</dbReference>
<proteinExistence type="inferred from homology"/>
<evidence type="ECO:0000256" key="14">
    <source>
        <dbReference type="ARBA" id="ARBA00093208"/>
    </source>
</evidence>
<feature type="transmembrane region" description="Helical" evidence="16">
    <location>
        <begin position="451"/>
        <end position="472"/>
    </location>
</feature>
<dbReference type="AlphaFoldDB" id="A0A182E464"/>
<keyword evidence="18" id="KW-1185">Reference proteome</keyword>
<keyword evidence="4 16" id="KW-1133">Transmembrane helix</keyword>
<dbReference type="GO" id="GO:0016020">
    <property type="term" value="C:membrane"/>
    <property type="evidence" value="ECO:0007669"/>
    <property type="project" value="UniProtKB-SubCell"/>
</dbReference>
<evidence type="ECO:0000256" key="8">
    <source>
        <dbReference type="ARBA" id="ARBA00035895"/>
    </source>
</evidence>
<protein>
    <recommendedName>
        <fullName evidence="10">Lipid scramblase CLPTM1L</fullName>
    </recommendedName>
    <alternativeName>
        <fullName evidence="12">Cisplatin resistance-related protein 9</fullName>
    </alternativeName>
    <alternativeName>
        <fullName evidence="11">Cleft lip and palate transmembrane protein 1-like protein</fullName>
    </alternativeName>
</protein>
<evidence type="ECO:0000256" key="2">
    <source>
        <dbReference type="ARBA" id="ARBA00009310"/>
    </source>
</evidence>
<evidence type="ECO:0000256" key="16">
    <source>
        <dbReference type="SAM" id="Phobius"/>
    </source>
</evidence>
<evidence type="ECO:0000256" key="13">
    <source>
        <dbReference type="ARBA" id="ARBA00045827"/>
    </source>
</evidence>
<evidence type="ECO:0000256" key="10">
    <source>
        <dbReference type="ARBA" id="ARBA00040905"/>
    </source>
</evidence>
<dbReference type="STRING" id="42157.A0A182E464"/>
<dbReference type="InterPro" id="IPR008429">
    <property type="entry name" value="CLPTM1"/>
</dbReference>
<keyword evidence="3 16" id="KW-0812">Transmembrane</keyword>
<comment type="catalytic activity">
    <reaction evidence="6">
        <text>a 1,2-diacyl-sn-glycero-3-phosphoethanolamine(in) = a 1,2-diacyl-sn-glycero-3-phosphoethanolamine(out)</text>
        <dbReference type="Rhea" id="RHEA:38895"/>
        <dbReference type="ChEBI" id="CHEBI:64612"/>
    </reaction>
</comment>
<comment type="similarity">
    <text evidence="2">Belongs to the CLPTM1 family.</text>
</comment>
<evidence type="ECO:0000256" key="6">
    <source>
        <dbReference type="ARBA" id="ARBA00024615"/>
    </source>
</evidence>
<organism evidence="19">
    <name type="scientific">Onchocerca ochengi</name>
    <name type="common">Filarial nematode worm</name>
    <dbReference type="NCBI Taxonomy" id="42157"/>
    <lineage>
        <taxon>Eukaryota</taxon>
        <taxon>Metazoa</taxon>
        <taxon>Ecdysozoa</taxon>
        <taxon>Nematoda</taxon>
        <taxon>Chromadorea</taxon>
        <taxon>Rhabditida</taxon>
        <taxon>Spirurina</taxon>
        <taxon>Spiruromorpha</taxon>
        <taxon>Filarioidea</taxon>
        <taxon>Onchocercidae</taxon>
        <taxon>Onchocerca</taxon>
    </lineage>
</organism>
<dbReference type="Proteomes" id="UP000271087">
    <property type="component" value="Unassembled WGS sequence"/>
</dbReference>
<sequence>MFKLSLTNVATIIFVIYIAHSLHSIYTLFHPPLCRQNQDDKECLIPMIQRDAVSSEWPPLQFRIYASVNSRAKENYGKIIHQIAFLDIDEVMEREVHVDLPEHTRNNGSLYLHCFLLPAEHKHQDPYQASWQIIQTVRITTYQIPQAETFRLITEAEEKRRKSKEASRSVDQLREEGTPVTHFRSKLPLTIVAESPKFDLYALPGEIYQHMQFFHKEGQTYYWPIFYIDELSFLTKDLIQVGSFSAGFSQIEPEQKSIMMKIQYRPISIGKLRLLVTAQASLAQLKQMGFSNKDVDEVKGIFVDTNFYFLALTIFVAALHMLFDILAFKNDITFWRNRKSMAGLSTRTVLWRSFSQSVIFIYLLDEETSLLVTIPTAIGCIIEYWKVTKSAKISIYWSKGIPDFRFGTSTAAELETESFDSEAMKYLTFLLVPLCIGGAIYSLTYIPHKSWYSWIVQCMANGVYAFGFLFMLPQLFVNYRMKSVAHLPWRTFMYKVGRVYSAFNTFIDDMFAFIITMPTSHRVACFRDDIVFLIYLYQRYLYPVDKSRINEFGESFQDTEIQDVRESESPSTLASFAHSKSKASKKTD</sequence>
<evidence type="ECO:0000256" key="7">
    <source>
        <dbReference type="ARBA" id="ARBA00024631"/>
    </source>
</evidence>
<evidence type="ECO:0000313" key="18">
    <source>
        <dbReference type="Proteomes" id="UP000271087"/>
    </source>
</evidence>
<accession>A0A182E464</accession>
<evidence type="ECO:0000256" key="4">
    <source>
        <dbReference type="ARBA" id="ARBA00022989"/>
    </source>
</evidence>
<evidence type="ECO:0000256" key="15">
    <source>
        <dbReference type="SAM" id="MobiDB-lite"/>
    </source>
</evidence>
<feature type="compositionally biased region" description="Basic residues" evidence="15">
    <location>
        <begin position="579"/>
        <end position="588"/>
    </location>
</feature>
<reference evidence="17 18" key="2">
    <citation type="submission" date="2018-08" db="EMBL/GenBank/DDBJ databases">
        <authorList>
            <person name="Laetsch R D."/>
            <person name="Stevens L."/>
            <person name="Kumar S."/>
            <person name="Blaxter L. M."/>
        </authorList>
    </citation>
    <scope>NUCLEOTIDE SEQUENCE [LARGE SCALE GENOMIC DNA]</scope>
</reference>
<evidence type="ECO:0000313" key="17">
    <source>
        <dbReference type="EMBL" id="VDK67025.1"/>
    </source>
</evidence>
<comment type="catalytic activity">
    <reaction evidence="14">
        <text>a 6-(alpha-D-glucosaminyl)-1-(1,2-diacyl-sn-glycero-3-phospho)-1D-myo-inositol(in) = a 6-(alpha-D-glucosaminyl)-1-(1,2-diacyl-sn-glycero-3-phospho)-1D-myo-inositol(out)</text>
        <dbReference type="Rhea" id="RHEA:71491"/>
        <dbReference type="ChEBI" id="CHEBI:57997"/>
    </reaction>
</comment>
<comment type="catalytic activity">
    <reaction evidence="9">
        <text>6-(alpha-D-glucosaminyl)-(1-octadecanoyl,2-(9Z)-octadecenoyl-sn-glycero-3-phospho)-1D-myo-inositol(in) = 6-(alpha-D-glucosaminyl)-(1-octadecanoyl,2-(9Z)-octadecenoyl-sn-glycero-3-phospho)-1D-myo-inositol(out)</text>
        <dbReference type="Rhea" id="RHEA:71495"/>
        <dbReference type="ChEBI" id="CHEBI:190691"/>
    </reaction>
</comment>
<evidence type="ECO:0000256" key="1">
    <source>
        <dbReference type="ARBA" id="ARBA00004141"/>
    </source>
</evidence>
<evidence type="ECO:0000256" key="12">
    <source>
        <dbReference type="ARBA" id="ARBA00043155"/>
    </source>
</evidence>
<comment type="catalytic activity">
    <reaction evidence="7">
        <text>a 1,2-diacyl-sn-glycero-3-phosphocholine(in) = a 1,2-diacyl-sn-glycero-3-phosphocholine(out)</text>
        <dbReference type="Rhea" id="RHEA:38571"/>
        <dbReference type="ChEBI" id="CHEBI:57643"/>
    </reaction>
</comment>
<dbReference type="OrthoDB" id="378564at2759"/>
<dbReference type="EMBL" id="UYRW01000467">
    <property type="protein sequence ID" value="VDK67025.1"/>
    <property type="molecule type" value="Genomic_DNA"/>
</dbReference>
<dbReference type="GO" id="GO:0012505">
    <property type="term" value="C:endomembrane system"/>
    <property type="evidence" value="ECO:0007669"/>
    <property type="project" value="TreeGrafter"/>
</dbReference>
<evidence type="ECO:0000313" key="19">
    <source>
        <dbReference type="WBParaSite" id="nOo.2.0.1.t02780-RA"/>
    </source>
</evidence>
<name>A0A182E464_ONCOC</name>
<keyword evidence="5 16" id="KW-0472">Membrane</keyword>
<dbReference type="WBParaSite" id="nOo.2.0.1.t02780-RA">
    <property type="protein sequence ID" value="nOo.2.0.1.t02780-RA"/>
    <property type="gene ID" value="nOo.2.0.1.g02780"/>
</dbReference>
<gene>
    <name evidence="17" type="ORF">NOO_LOCUS2780</name>
</gene>
<dbReference type="PANTHER" id="PTHR21347">
    <property type="entry name" value="CLEFT LIP AND PALATE ASSOCIATED TRANSMEMBRANE PROTEIN-RELATED"/>
    <property type="match status" value="1"/>
</dbReference>